<name>A0A8H7BXM1_9FUNG</name>
<dbReference type="Proteomes" id="UP000605846">
    <property type="component" value="Unassembled WGS sequence"/>
</dbReference>
<dbReference type="GO" id="GO:0046872">
    <property type="term" value="F:metal ion binding"/>
    <property type="evidence" value="ECO:0007669"/>
    <property type="project" value="UniProtKB-KW"/>
</dbReference>
<dbReference type="InterPro" id="IPR024156">
    <property type="entry name" value="Small_GTPase_ARF"/>
</dbReference>
<keyword evidence="7" id="KW-1185">Reference proteome</keyword>
<dbReference type="Gene3D" id="3.40.50.300">
    <property type="entry name" value="P-loop containing nucleotide triphosphate hydrolases"/>
    <property type="match status" value="1"/>
</dbReference>
<dbReference type="InterPro" id="IPR027417">
    <property type="entry name" value="P-loop_NTPase"/>
</dbReference>
<evidence type="ECO:0000313" key="6">
    <source>
        <dbReference type="EMBL" id="KAF7729714.1"/>
    </source>
</evidence>
<dbReference type="EMBL" id="JABAYA010000022">
    <property type="protein sequence ID" value="KAF7729714.1"/>
    <property type="molecule type" value="Genomic_DNA"/>
</dbReference>
<feature type="binding site" evidence="4">
    <location>
        <position position="39"/>
    </location>
    <ligand>
        <name>Mg(2+)</name>
        <dbReference type="ChEBI" id="CHEBI:18420"/>
    </ligand>
</feature>
<dbReference type="GO" id="GO:0005525">
    <property type="term" value="F:GTP binding"/>
    <property type="evidence" value="ECO:0007669"/>
    <property type="project" value="UniProtKB-KW"/>
</dbReference>
<evidence type="ECO:0000256" key="3">
    <source>
        <dbReference type="PIRSR" id="PIRSR606689-1"/>
    </source>
</evidence>
<dbReference type="GO" id="GO:0003924">
    <property type="term" value="F:GTPase activity"/>
    <property type="evidence" value="ECO:0007669"/>
    <property type="project" value="InterPro"/>
</dbReference>
<dbReference type="SUPFAM" id="SSF52540">
    <property type="entry name" value="P-loop containing nucleoside triphosphate hydrolases"/>
    <property type="match status" value="1"/>
</dbReference>
<comment type="caution">
    <text evidence="6">The sequence shown here is derived from an EMBL/GenBank/DDBJ whole genome shotgun (WGS) entry which is preliminary data.</text>
</comment>
<dbReference type="InterPro" id="IPR006689">
    <property type="entry name" value="Small_GTPase_ARF/SAR"/>
</dbReference>
<dbReference type="PROSITE" id="PS51417">
    <property type="entry name" value="ARF"/>
    <property type="match status" value="1"/>
</dbReference>
<dbReference type="AlphaFoldDB" id="A0A8H7BXM1"/>
<dbReference type="OrthoDB" id="427186at2759"/>
<keyword evidence="1 3" id="KW-0547">Nucleotide-binding</keyword>
<reference evidence="6" key="1">
    <citation type="submission" date="2020-01" db="EMBL/GenBank/DDBJ databases">
        <title>Genome Sequencing of Three Apophysomyces-Like Fungal Strains Confirms a Novel Fungal Genus in the Mucoromycota with divergent Burkholderia-like Endosymbiotic Bacteria.</title>
        <authorList>
            <person name="Stajich J.E."/>
            <person name="Macias A.M."/>
            <person name="Carter-House D."/>
            <person name="Lovett B."/>
            <person name="Kasson L.R."/>
            <person name="Berry K."/>
            <person name="Grigoriev I."/>
            <person name="Chang Y."/>
            <person name="Spatafora J."/>
            <person name="Kasson M.T."/>
        </authorList>
    </citation>
    <scope>NUCLEOTIDE SEQUENCE</scope>
    <source>
        <strain evidence="6">NRRL A-21654</strain>
    </source>
</reference>
<proteinExistence type="predicted"/>
<dbReference type="SMART" id="SM00177">
    <property type="entry name" value="ARF"/>
    <property type="match status" value="1"/>
</dbReference>
<feature type="binding site" evidence="3">
    <location>
        <begin position="32"/>
        <end position="39"/>
    </location>
    <ligand>
        <name>GTP</name>
        <dbReference type="ChEBI" id="CHEBI:37565"/>
    </ligand>
</feature>
<feature type="region of interest" description="Disordered" evidence="5">
    <location>
        <begin position="222"/>
        <end position="254"/>
    </location>
</feature>
<protein>
    <submittedName>
        <fullName evidence="6">Arf GTPase arl1</fullName>
    </submittedName>
</protein>
<organism evidence="6 7">
    <name type="scientific">Apophysomyces ossiformis</name>
    <dbReference type="NCBI Taxonomy" id="679940"/>
    <lineage>
        <taxon>Eukaryota</taxon>
        <taxon>Fungi</taxon>
        <taxon>Fungi incertae sedis</taxon>
        <taxon>Mucoromycota</taxon>
        <taxon>Mucoromycotina</taxon>
        <taxon>Mucoromycetes</taxon>
        <taxon>Mucorales</taxon>
        <taxon>Mucorineae</taxon>
        <taxon>Mucoraceae</taxon>
        <taxon>Apophysomyces</taxon>
    </lineage>
</organism>
<gene>
    <name evidence="6" type="primary">ARL1_1</name>
    <name evidence="6" type="ORF">EC973_003792</name>
</gene>
<evidence type="ECO:0000256" key="2">
    <source>
        <dbReference type="ARBA" id="ARBA00023134"/>
    </source>
</evidence>
<dbReference type="Pfam" id="PF00025">
    <property type="entry name" value="Arf"/>
    <property type="match status" value="1"/>
</dbReference>
<evidence type="ECO:0000256" key="5">
    <source>
        <dbReference type="SAM" id="MobiDB-lite"/>
    </source>
</evidence>
<feature type="binding site" evidence="3">
    <location>
        <begin position="142"/>
        <end position="145"/>
    </location>
    <ligand>
        <name>GTP</name>
        <dbReference type="ChEBI" id="CHEBI:37565"/>
    </ligand>
</feature>
<evidence type="ECO:0000313" key="7">
    <source>
        <dbReference type="Proteomes" id="UP000605846"/>
    </source>
</evidence>
<keyword evidence="4" id="KW-0460">Magnesium</keyword>
<keyword evidence="4" id="KW-0479">Metal-binding</keyword>
<feature type="binding site" evidence="4">
    <location>
        <position position="63"/>
    </location>
    <ligand>
        <name>Mg(2+)</name>
        <dbReference type="ChEBI" id="CHEBI:18420"/>
    </ligand>
</feature>
<evidence type="ECO:0000256" key="1">
    <source>
        <dbReference type="ARBA" id="ARBA00022741"/>
    </source>
</evidence>
<accession>A0A8H7BXM1</accession>
<dbReference type="PANTHER" id="PTHR11711">
    <property type="entry name" value="ADP RIBOSYLATION FACTOR-RELATED"/>
    <property type="match status" value="1"/>
</dbReference>
<evidence type="ECO:0000256" key="4">
    <source>
        <dbReference type="PIRSR" id="PIRSR606689-2"/>
    </source>
</evidence>
<sequence>MKRFSGMFTQLWANKTSHPTDEEGHIPVRILGARGSGKTTFLYKLYFKHCAGQPDEVFDVLPTESHNVEVIPFRRFSFEIWEFSEISAALNYMNNTKVLIYFLDAVAQNDVAVADKARENLLWVLQRFSKQLEDAIVVTVVNKTDAPGALDVQDIGQLWVKDHALRQALQGHHWRIFPCSALSGQVDEVLDYVFQKLDFREATAKHSHSSISLPSSTSLSTITARSARRSGSLRRQSLEFSDDNSSSNRTSEQHKKYLRDFHPQAKMPVTPWEEVPNPYHLSDHEFQSWFNHGKSLLFFDHYSLLRIAYLTIRDEGGGHTKRLLYNLRTILRGIELMEQDTLREASLRRPQELIHQSIEYSETQTLFWIQMVSFALLRHPVLEGEDNGFEAFLMRCPELWDNEIWKTYYSPKIYHSEKAATEFIPPDKKPLPNAFKSSALALKGSGLRIDYQVL</sequence>
<keyword evidence="2 3" id="KW-0342">GTP-binding</keyword>